<gene>
    <name evidence="1" type="ORF">C900_01677</name>
</gene>
<evidence type="ECO:0000313" key="1">
    <source>
        <dbReference type="EMBL" id="ELR72262.1"/>
    </source>
</evidence>
<organism evidence="1 2">
    <name type="scientific">Fulvivirga imtechensis AK7</name>
    <dbReference type="NCBI Taxonomy" id="1237149"/>
    <lineage>
        <taxon>Bacteria</taxon>
        <taxon>Pseudomonadati</taxon>
        <taxon>Bacteroidota</taxon>
        <taxon>Cytophagia</taxon>
        <taxon>Cytophagales</taxon>
        <taxon>Fulvivirgaceae</taxon>
        <taxon>Fulvivirga</taxon>
    </lineage>
</organism>
<proteinExistence type="predicted"/>
<accession>L8JYK1</accession>
<evidence type="ECO:0000313" key="2">
    <source>
        <dbReference type="Proteomes" id="UP000011135"/>
    </source>
</evidence>
<dbReference type="EMBL" id="AMZN01000025">
    <property type="protein sequence ID" value="ELR72262.1"/>
    <property type="molecule type" value="Genomic_DNA"/>
</dbReference>
<sequence length="37" mass="4107">MKAFFSSKTESNLMASSLLSQTKIAFLSNVDLHAFKL</sequence>
<reference evidence="1 2" key="1">
    <citation type="submission" date="2012-12" db="EMBL/GenBank/DDBJ databases">
        <title>Genome assembly of Fulvivirga imtechensis AK7.</title>
        <authorList>
            <person name="Nupur N."/>
            <person name="Khatri I."/>
            <person name="Kumar R."/>
            <person name="Subramanian S."/>
            <person name="Pinnaka A."/>
        </authorList>
    </citation>
    <scope>NUCLEOTIDE SEQUENCE [LARGE SCALE GENOMIC DNA]</scope>
    <source>
        <strain evidence="1 2">AK7</strain>
    </source>
</reference>
<dbReference type="AlphaFoldDB" id="L8JYK1"/>
<name>L8JYK1_9BACT</name>
<keyword evidence="2" id="KW-1185">Reference proteome</keyword>
<dbReference type="Proteomes" id="UP000011135">
    <property type="component" value="Unassembled WGS sequence"/>
</dbReference>
<protein>
    <submittedName>
        <fullName evidence="1">Uncharacterized protein</fullName>
    </submittedName>
</protein>
<comment type="caution">
    <text evidence="1">The sequence shown here is derived from an EMBL/GenBank/DDBJ whole genome shotgun (WGS) entry which is preliminary data.</text>
</comment>